<evidence type="ECO:0000313" key="7">
    <source>
        <dbReference type="EMBL" id="CAF3609446.1"/>
    </source>
</evidence>
<protein>
    <recommendedName>
        <fullName evidence="5">Protein kinase domain-containing protein</fullName>
    </recommendedName>
</protein>
<dbReference type="EMBL" id="CAJOAZ010000305">
    <property type="protein sequence ID" value="CAF3609446.1"/>
    <property type="molecule type" value="Genomic_DNA"/>
</dbReference>
<gene>
    <name evidence="6" type="ORF">JYZ213_LOCUS21609</name>
    <name evidence="7" type="ORF">OXD698_LOCUS6841</name>
</gene>
<sequence length="436" mass="50136">MGTKISKQQHHHHQPRRNNRIALARDNILRIANQEIQNFNEIFSSTTVEIPLEEEKSDNHLARKKHHHDPIIQKEALGIRKSRSTGNLSSTTPVFTDKKKRTHRNKSSSSQNASTVHSDSTTSCNQLSSSKLKRKKILHNSKLAFIDSKDLKYVGEIGKGNFGTVHHALYKGTHDVALKTLSTQDENPNKCSIYGNADNMYVILQEATIMTRLRHANLLRIIGLTFSEESQQLSLVTDFMRNGSLLDYLKKHRDIFLKSNSCSISKKLNYFARQIYEAMLYLEERHIIHRDLAARNCLIDDDDILKVADFGLTKLTECGSYKGTHRTICAPRWTAPEALFSSEYSSRSDVWSYGITLWEIYSLGDRPFRNMTNYALKIVLKNPLEKLSQYLPKPRRLGSDEIYTHIILPCLTNSVTMRPRFRDLKQRILDILVNEI</sequence>
<feature type="compositionally biased region" description="Polar residues" evidence="4">
    <location>
        <begin position="107"/>
        <end position="126"/>
    </location>
</feature>
<reference evidence="6" key="1">
    <citation type="submission" date="2021-02" db="EMBL/GenBank/DDBJ databases">
        <authorList>
            <person name="Nowell W R."/>
        </authorList>
    </citation>
    <scope>NUCLEOTIDE SEQUENCE</scope>
</reference>
<dbReference type="PROSITE" id="PS00107">
    <property type="entry name" value="PROTEIN_KINASE_ATP"/>
    <property type="match status" value="1"/>
</dbReference>
<evidence type="ECO:0000313" key="6">
    <source>
        <dbReference type="EMBL" id="CAF1105139.1"/>
    </source>
</evidence>
<name>A0A814PEN2_9BILA</name>
<proteinExistence type="predicted"/>
<dbReference type="GO" id="GO:0005524">
    <property type="term" value="F:ATP binding"/>
    <property type="evidence" value="ECO:0007669"/>
    <property type="project" value="UniProtKB-UniRule"/>
</dbReference>
<dbReference type="Pfam" id="PF07714">
    <property type="entry name" value="PK_Tyr_Ser-Thr"/>
    <property type="match status" value="1"/>
</dbReference>
<keyword evidence="1 3" id="KW-0547">Nucleotide-binding</keyword>
<dbReference type="CDD" id="cd00192">
    <property type="entry name" value="PTKc"/>
    <property type="match status" value="1"/>
</dbReference>
<dbReference type="InterPro" id="IPR011009">
    <property type="entry name" value="Kinase-like_dom_sf"/>
</dbReference>
<dbReference type="InterPro" id="IPR050198">
    <property type="entry name" value="Non-receptor_tyrosine_kinases"/>
</dbReference>
<dbReference type="GO" id="GO:0004713">
    <property type="term" value="F:protein tyrosine kinase activity"/>
    <property type="evidence" value="ECO:0007669"/>
    <property type="project" value="InterPro"/>
</dbReference>
<keyword evidence="2 3" id="KW-0067">ATP-binding</keyword>
<dbReference type="PANTHER" id="PTHR24418">
    <property type="entry name" value="TYROSINE-PROTEIN KINASE"/>
    <property type="match status" value="1"/>
</dbReference>
<dbReference type="InterPro" id="IPR008266">
    <property type="entry name" value="Tyr_kinase_AS"/>
</dbReference>
<evidence type="ECO:0000256" key="4">
    <source>
        <dbReference type="SAM" id="MobiDB-lite"/>
    </source>
</evidence>
<evidence type="ECO:0000259" key="5">
    <source>
        <dbReference type="PROSITE" id="PS50011"/>
    </source>
</evidence>
<dbReference type="SMART" id="SM00219">
    <property type="entry name" value="TyrKc"/>
    <property type="match status" value="1"/>
</dbReference>
<dbReference type="PROSITE" id="PS50011">
    <property type="entry name" value="PROTEIN_KINASE_DOM"/>
    <property type="match status" value="1"/>
</dbReference>
<accession>A0A814PEN2</accession>
<feature type="region of interest" description="Disordered" evidence="4">
    <location>
        <begin position="1"/>
        <end position="20"/>
    </location>
</feature>
<feature type="region of interest" description="Disordered" evidence="4">
    <location>
        <begin position="58"/>
        <end position="127"/>
    </location>
</feature>
<dbReference type="Gene3D" id="1.10.510.10">
    <property type="entry name" value="Transferase(Phosphotransferase) domain 1"/>
    <property type="match status" value="1"/>
</dbReference>
<feature type="compositionally biased region" description="Polar residues" evidence="4">
    <location>
        <begin position="84"/>
        <end position="94"/>
    </location>
</feature>
<feature type="domain" description="Protein kinase" evidence="5">
    <location>
        <begin position="151"/>
        <end position="433"/>
    </location>
</feature>
<evidence type="ECO:0000256" key="3">
    <source>
        <dbReference type="PROSITE-ProRule" id="PRU10141"/>
    </source>
</evidence>
<dbReference type="EMBL" id="CAJNOG010000238">
    <property type="protein sequence ID" value="CAF1105139.1"/>
    <property type="molecule type" value="Genomic_DNA"/>
</dbReference>
<feature type="binding site" evidence="3">
    <location>
        <position position="179"/>
    </location>
    <ligand>
        <name>ATP</name>
        <dbReference type="ChEBI" id="CHEBI:30616"/>
    </ligand>
</feature>
<dbReference type="PROSITE" id="PS00109">
    <property type="entry name" value="PROTEIN_KINASE_TYR"/>
    <property type="match status" value="1"/>
</dbReference>
<dbReference type="Proteomes" id="UP000663844">
    <property type="component" value="Unassembled WGS sequence"/>
</dbReference>
<dbReference type="InterPro" id="IPR017441">
    <property type="entry name" value="Protein_kinase_ATP_BS"/>
</dbReference>
<dbReference type="Proteomes" id="UP000663845">
    <property type="component" value="Unassembled WGS sequence"/>
</dbReference>
<comment type="caution">
    <text evidence="6">The sequence shown here is derived from an EMBL/GenBank/DDBJ whole genome shotgun (WGS) entry which is preliminary data.</text>
</comment>
<dbReference type="InterPro" id="IPR020635">
    <property type="entry name" value="Tyr_kinase_cat_dom"/>
</dbReference>
<dbReference type="SUPFAM" id="SSF56112">
    <property type="entry name" value="Protein kinase-like (PK-like)"/>
    <property type="match status" value="1"/>
</dbReference>
<feature type="compositionally biased region" description="Basic residues" evidence="4">
    <location>
        <begin position="7"/>
        <end position="19"/>
    </location>
</feature>
<evidence type="ECO:0000313" key="8">
    <source>
        <dbReference type="Proteomes" id="UP000663845"/>
    </source>
</evidence>
<evidence type="ECO:0000256" key="2">
    <source>
        <dbReference type="ARBA" id="ARBA00022840"/>
    </source>
</evidence>
<dbReference type="PRINTS" id="PR00109">
    <property type="entry name" value="TYRKINASE"/>
</dbReference>
<organism evidence="6 8">
    <name type="scientific">Adineta steineri</name>
    <dbReference type="NCBI Taxonomy" id="433720"/>
    <lineage>
        <taxon>Eukaryota</taxon>
        <taxon>Metazoa</taxon>
        <taxon>Spiralia</taxon>
        <taxon>Gnathifera</taxon>
        <taxon>Rotifera</taxon>
        <taxon>Eurotatoria</taxon>
        <taxon>Bdelloidea</taxon>
        <taxon>Adinetida</taxon>
        <taxon>Adinetidae</taxon>
        <taxon>Adineta</taxon>
    </lineage>
</organism>
<dbReference type="InterPro" id="IPR001245">
    <property type="entry name" value="Ser-Thr/Tyr_kinase_cat_dom"/>
</dbReference>
<evidence type="ECO:0000256" key="1">
    <source>
        <dbReference type="ARBA" id="ARBA00022741"/>
    </source>
</evidence>
<dbReference type="InterPro" id="IPR000719">
    <property type="entry name" value="Prot_kinase_dom"/>
</dbReference>
<dbReference type="AlphaFoldDB" id="A0A814PEN2"/>